<name>G8QTC7_SPHPG</name>
<organism evidence="2 3">
    <name type="scientific">Sphaerochaeta pleomorpha (strain ATCC BAA-1885 / DSM 22778 / Grapes)</name>
    <dbReference type="NCBI Taxonomy" id="158190"/>
    <lineage>
        <taxon>Bacteria</taxon>
        <taxon>Pseudomonadati</taxon>
        <taxon>Spirochaetota</taxon>
        <taxon>Spirochaetia</taxon>
        <taxon>Spirochaetales</taxon>
        <taxon>Sphaerochaetaceae</taxon>
        <taxon>Sphaerochaeta</taxon>
    </lineage>
</organism>
<dbReference type="KEGG" id="sgp:SpiGrapes_1281"/>
<dbReference type="RefSeq" id="WP_014269943.1">
    <property type="nucleotide sequence ID" value="NC_016633.1"/>
</dbReference>
<dbReference type="GO" id="GO:0097367">
    <property type="term" value="F:carbohydrate derivative binding"/>
    <property type="evidence" value="ECO:0007669"/>
    <property type="project" value="InterPro"/>
</dbReference>
<protein>
    <submittedName>
        <fullName evidence="2">Phosphoheptose isomerase</fullName>
    </submittedName>
</protein>
<proteinExistence type="predicted"/>
<accession>G8QTC7</accession>
<keyword evidence="3" id="KW-1185">Reference proteome</keyword>
<dbReference type="HOGENOM" id="CLU_080999_2_0_12"/>
<dbReference type="PROSITE" id="PS51464">
    <property type="entry name" value="SIS"/>
    <property type="match status" value="1"/>
</dbReference>
<dbReference type="InterPro" id="IPR050099">
    <property type="entry name" value="SIS_GmhA/DiaA_subfam"/>
</dbReference>
<dbReference type="InterPro" id="IPR046348">
    <property type="entry name" value="SIS_dom_sf"/>
</dbReference>
<gene>
    <name evidence="2" type="ordered locus">SpiGrapes_1281</name>
</gene>
<dbReference type="PANTHER" id="PTHR30390:SF6">
    <property type="entry name" value="DNAA INITIATOR-ASSOCIATING PROTEIN DIAA"/>
    <property type="match status" value="1"/>
</dbReference>
<feature type="domain" description="SIS" evidence="1">
    <location>
        <begin position="29"/>
        <end position="210"/>
    </location>
</feature>
<evidence type="ECO:0000259" key="1">
    <source>
        <dbReference type="PROSITE" id="PS51464"/>
    </source>
</evidence>
<dbReference type="Gene3D" id="3.40.50.10490">
    <property type="entry name" value="Glucose-6-phosphate isomerase like protein, domain 1"/>
    <property type="match status" value="1"/>
</dbReference>
<keyword evidence="2" id="KW-0413">Isomerase</keyword>
<dbReference type="PANTHER" id="PTHR30390">
    <property type="entry name" value="SEDOHEPTULOSE 7-PHOSPHATE ISOMERASE / DNAA INITIATOR-ASSOCIATING FACTOR FOR REPLICATION INITIATION"/>
    <property type="match status" value="1"/>
</dbReference>
<dbReference type="InterPro" id="IPR035461">
    <property type="entry name" value="GmhA/DiaA"/>
</dbReference>
<dbReference type="InterPro" id="IPR001347">
    <property type="entry name" value="SIS_dom"/>
</dbReference>
<dbReference type="EMBL" id="CP003155">
    <property type="protein sequence ID" value="AEV29094.1"/>
    <property type="molecule type" value="Genomic_DNA"/>
</dbReference>
<dbReference type="GO" id="GO:0016853">
    <property type="term" value="F:isomerase activity"/>
    <property type="evidence" value="ECO:0007669"/>
    <property type="project" value="UniProtKB-KW"/>
</dbReference>
<dbReference type="OrthoDB" id="9781311at2"/>
<sequence length="210" mass="22469">MHKEIEALIERYPQLKPMAQDIEKASSILIKSIKEGGKVLVCGNGGSSSDADHIVGELMKSFAIERPLDKSFKEQLVKADLSMGSVLAKHLQGAIPAINLGCHTALSSAFNNDVDPALVFAQQVHGYGKSGDVLLGLSTSGNAKNVNYAAVTALAKGMHVIGMTGETGGALAGHCTICLKVPQRETYKVQELHLPLYHTLCLLLENEFFL</sequence>
<dbReference type="eggNOG" id="COG0279">
    <property type="taxonomic scope" value="Bacteria"/>
</dbReference>
<dbReference type="Proteomes" id="UP000005632">
    <property type="component" value="Chromosome"/>
</dbReference>
<evidence type="ECO:0000313" key="3">
    <source>
        <dbReference type="Proteomes" id="UP000005632"/>
    </source>
</evidence>
<evidence type="ECO:0000313" key="2">
    <source>
        <dbReference type="EMBL" id="AEV29094.1"/>
    </source>
</evidence>
<dbReference type="Pfam" id="PF13580">
    <property type="entry name" value="SIS_2"/>
    <property type="match status" value="2"/>
</dbReference>
<dbReference type="GO" id="GO:1901135">
    <property type="term" value="P:carbohydrate derivative metabolic process"/>
    <property type="evidence" value="ECO:0007669"/>
    <property type="project" value="InterPro"/>
</dbReference>
<dbReference type="SUPFAM" id="SSF53697">
    <property type="entry name" value="SIS domain"/>
    <property type="match status" value="1"/>
</dbReference>
<dbReference type="STRING" id="158190.SpiGrapes_1281"/>
<dbReference type="CDD" id="cd05006">
    <property type="entry name" value="SIS_GmhA"/>
    <property type="match status" value="1"/>
</dbReference>
<reference evidence="2 3" key="1">
    <citation type="submission" date="2011-11" db="EMBL/GenBank/DDBJ databases">
        <title>Complete sequence of Spirochaeta sp. grapes.</title>
        <authorList>
            <consortium name="US DOE Joint Genome Institute"/>
            <person name="Lucas S."/>
            <person name="Han J."/>
            <person name="Lapidus A."/>
            <person name="Cheng J.-F."/>
            <person name="Goodwin L."/>
            <person name="Pitluck S."/>
            <person name="Peters L."/>
            <person name="Ovchinnikova G."/>
            <person name="Munk A.C."/>
            <person name="Detter J.C."/>
            <person name="Han C."/>
            <person name="Tapia R."/>
            <person name="Land M."/>
            <person name="Hauser L."/>
            <person name="Kyrpides N."/>
            <person name="Ivanova N."/>
            <person name="Pagani I."/>
            <person name="Ritalahtilisa K."/>
            <person name="Loeffler F."/>
            <person name="Woyke T."/>
        </authorList>
    </citation>
    <scope>NUCLEOTIDE SEQUENCE [LARGE SCALE GENOMIC DNA]</scope>
    <source>
        <strain evidence="3">ATCC BAA-1885 / DSM 22778 / Grapes</strain>
    </source>
</reference>
<dbReference type="AlphaFoldDB" id="G8QTC7"/>